<protein>
    <submittedName>
        <fullName evidence="1">12800_t:CDS:1</fullName>
    </submittedName>
</protein>
<organism evidence="1 2">
    <name type="scientific">Funneliformis caledonium</name>
    <dbReference type="NCBI Taxonomy" id="1117310"/>
    <lineage>
        <taxon>Eukaryota</taxon>
        <taxon>Fungi</taxon>
        <taxon>Fungi incertae sedis</taxon>
        <taxon>Mucoromycota</taxon>
        <taxon>Glomeromycotina</taxon>
        <taxon>Glomeromycetes</taxon>
        <taxon>Glomerales</taxon>
        <taxon>Glomeraceae</taxon>
        <taxon>Funneliformis</taxon>
    </lineage>
</organism>
<dbReference type="EMBL" id="CAJVPQ010003023">
    <property type="protein sequence ID" value="CAG8615849.1"/>
    <property type="molecule type" value="Genomic_DNA"/>
</dbReference>
<dbReference type="Proteomes" id="UP000789570">
    <property type="component" value="Unassembled WGS sequence"/>
</dbReference>
<evidence type="ECO:0000313" key="2">
    <source>
        <dbReference type="Proteomes" id="UP000789570"/>
    </source>
</evidence>
<sequence length="39" mass="4291">MNTSTITNGNDLSQDQGELCAKSVKDSLSPDHHVEVQQY</sequence>
<reference evidence="1" key="1">
    <citation type="submission" date="2021-06" db="EMBL/GenBank/DDBJ databases">
        <authorList>
            <person name="Kallberg Y."/>
            <person name="Tangrot J."/>
            <person name="Rosling A."/>
        </authorList>
    </citation>
    <scope>NUCLEOTIDE SEQUENCE</scope>
    <source>
        <strain evidence="1">UK204</strain>
    </source>
</reference>
<proteinExistence type="predicted"/>
<gene>
    <name evidence="1" type="ORF">FCALED_LOCUS9304</name>
</gene>
<dbReference type="AlphaFoldDB" id="A0A9N9CTT6"/>
<keyword evidence="2" id="KW-1185">Reference proteome</keyword>
<name>A0A9N9CTT6_9GLOM</name>
<evidence type="ECO:0000313" key="1">
    <source>
        <dbReference type="EMBL" id="CAG8615849.1"/>
    </source>
</evidence>
<accession>A0A9N9CTT6</accession>
<comment type="caution">
    <text evidence="1">The sequence shown here is derived from an EMBL/GenBank/DDBJ whole genome shotgun (WGS) entry which is preliminary data.</text>
</comment>